<evidence type="ECO:0000256" key="3">
    <source>
        <dbReference type="ARBA" id="ARBA00022827"/>
    </source>
</evidence>
<dbReference type="InterPro" id="IPR036188">
    <property type="entry name" value="FAD/NAD-bd_sf"/>
</dbReference>
<dbReference type="InterPro" id="IPR023753">
    <property type="entry name" value="FAD/NAD-binding_dom"/>
</dbReference>
<keyword evidence="4" id="KW-0560">Oxidoreductase</keyword>
<keyword evidence="7" id="KW-1185">Reference proteome</keyword>
<evidence type="ECO:0000313" key="6">
    <source>
        <dbReference type="EMBL" id="APG28686.1"/>
    </source>
</evidence>
<evidence type="ECO:0000256" key="2">
    <source>
        <dbReference type="ARBA" id="ARBA00022630"/>
    </source>
</evidence>
<dbReference type="Proteomes" id="UP000182517">
    <property type="component" value="Chromosome"/>
</dbReference>
<dbReference type="KEGG" id="pef:A7E78_13100"/>
<evidence type="ECO:0000259" key="5">
    <source>
        <dbReference type="Pfam" id="PF07992"/>
    </source>
</evidence>
<dbReference type="PANTHER" id="PTHR42913:SF9">
    <property type="entry name" value="SLR1591 PROTEIN"/>
    <property type="match status" value="1"/>
</dbReference>
<dbReference type="Pfam" id="PF07992">
    <property type="entry name" value="Pyr_redox_2"/>
    <property type="match status" value="1"/>
</dbReference>
<dbReference type="OrthoDB" id="9767928at2"/>
<reference evidence="6 7" key="1">
    <citation type="journal article" date="2017" name="Genome Announc.">
        <title>Complete Genome Sequences of Two Acetylene-Fermenting Pelobacter acetylenicus Strains.</title>
        <authorList>
            <person name="Sutton J.M."/>
            <person name="Baesman S.M."/>
            <person name="Fierst J.L."/>
            <person name="Poret-Peterson A.T."/>
            <person name="Oremland R.S."/>
            <person name="Dunlap D.S."/>
            <person name="Akob D.M."/>
        </authorList>
    </citation>
    <scope>NUCLEOTIDE SEQUENCE [LARGE SCALE GENOMIC DNA]</scope>
    <source>
        <strain evidence="6 7">SFB93</strain>
    </source>
</reference>
<keyword evidence="2" id="KW-0285">Flavoprotein</keyword>
<dbReference type="EMBL" id="CP015519">
    <property type="protein sequence ID" value="APG28686.1"/>
    <property type="molecule type" value="Genomic_DNA"/>
</dbReference>
<evidence type="ECO:0000313" key="7">
    <source>
        <dbReference type="Proteomes" id="UP000182517"/>
    </source>
</evidence>
<dbReference type="GO" id="GO:0019646">
    <property type="term" value="P:aerobic electron transport chain"/>
    <property type="evidence" value="ECO:0007669"/>
    <property type="project" value="TreeGrafter"/>
</dbReference>
<dbReference type="RefSeq" id="WP_072284712.1">
    <property type="nucleotide sequence ID" value="NZ_CP015519.1"/>
</dbReference>
<accession>A0A1L3GRV9</accession>
<protein>
    <recommendedName>
        <fullName evidence="5">FAD/NAD(P)-binding domain-containing protein</fullName>
    </recommendedName>
</protein>
<dbReference type="PRINTS" id="PR00368">
    <property type="entry name" value="FADPNR"/>
</dbReference>
<dbReference type="InterPro" id="IPR051169">
    <property type="entry name" value="NADH-Q_oxidoreductase"/>
</dbReference>
<organism evidence="6 7">
    <name type="scientific">Syntrophotalea acetylenivorans</name>
    <dbReference type="NCBI Taxonomy" id="1842532"/>
    <lineage>
        <taxon>Bacteria</taxon>
        <taxon>Pseudomonadati</taxon>
        <taxon>Thermodesulfobacteriota</taxon>
        <taxon>Desulfuromonadia</taxon>
        <taxon>Desulfuromonadales</taxon>
        <taxon>Syntrophotaleaceae</taxon>
        <taxon>Syntrophotalea</taxon>
    </lineage>
</organism>
<feature type="domain" description="FAD/NAD(P)-binding" evidence="5">
    <location>
        <begin position="4"/>
        <end position="285"/>
    </location>
</feature>
<dbReference type="STRING" id="1842532.A7E78_13100"/>
<dbReference type="Gene3D" id="3.50.50.100">
    <property type="match status" value="1"/>
</dbReference>
<name>A0A1L3GRV9_9BACT</name>
<comment type="cofactor">
    <cofactor evidence="1">
        <name>FAD</name>
        <dbReference type="ChEBI" id="CHEBI:57692"/>
    </cofactor>
</comment>
<dbReference type="SUPFAM" id="SSF51905">
    <property type="entry name" value="FAD/NAD(P)-binding domain"/>
    <property type="match status" value="2"/>
</dbReference>
<gene>
    <name evidence="6" type="ORF">A7E78_13100</name>
</gene>
<keyword evidence="3" id="KW-0274">FAD</keyword>
<evidence type="ECO:0000256" key="4">
    <source>
        <dbReference type="ARBA" id="ARBA00023002"/>
    </source>
</evidence>
<dbReference type="AlphaFoldDB" id="A0A1L3GRV9"/>
<sequence length="380" mass="41362">MSKHLVLVGGGHAHMTVMKNLADYISRGHRVTLVSPSPYHYYSGMGPGLLGGTYRPQQVRFHIRKLVENRGARFVEDRVTSIDADKRRLRMASGDVLDYHIASFNTGSGVPLQVAGAQGEGVVPVKPIVNLLQARRQLLQNMGGKSQNLLVVGGGPAGVELAGNLWRLVNLAGGQAQITLLAGSRLLHRFPDRVRKLALKSLRERDIPVLEGGRASSVANGRAELYDGRSLPYDLAFIAAGVEPSPIFGDSGLPVGEDGGLLVNKQLQSIAHPELFGGGDCISLQGKPLAKVGVYAVRQNPILHANLLAALEDRPLISFKPQSRYLLILNLGNHRGILSKGCLAWEGRLPFMFKDWIDRRFMKTYQVSGELGEGNDNHHF</sequence>
<dbReference type="GO" id="GO:0003955">
    <property type="term" value="F:NAD(P)H dehydrogenase (quinone) activity"/>
    <property type="evidence" value="ECO:0007669"/>
    <property type="project" value="TreeGrafter"/>
</dbReference>
<evidence type="ECO:0000256" key="1">
    <source>
        <dbReference type="ARBA" id="ARBA00001974"/>
    </source>
</evidence>
<proteinExistence type="predicted"/>
<dbReference type="PANTHER" id="PTHR42913">
    <property type="entry name" value="APOPTOSIS-INDUCING FACTOR 1"/>
    <property type="match status" value="1"/>
</dbReference>